<feature type="domain" description="SGNH hydrolase-type esterase" evidence="1">
    <location>
        <begin position="36"/>
        <end position="187"/>
    </location>
</feature>
<dbReference type="eggNOG" id="COG2755">
    <property type="taxonomic scope" value="Bacteria"/>
</dbReference>
<dbReference type="InterPro" id="IPR036514">
    <property type="entry name" value="SGNH_hydro_sf"/>
</dbReference>
<dbReference type="PANTHER" id="PTHR30383:SF24">
    <property type="entry name" value="THIOESTERASE 1_PROTEASE 1_LYSOPHOSPHOLIPASE L1"/>
    <property type="match status" value="1"/>
</dbReference>
<dbReference type="AlphaFoldDB" id="A0A081G4A8"/>
<comment type="caution">
    <text evidence="2">The sequence shown here is derived from an EMBL/GenBank/DDBJ whole genome shotgun (WGS) entry which is preliminary data.</text>
</comment>
<dbReference type="CDD" id="cd01822">
    <property type="entry name" value="Lysophospholipase_L1_like"/>
    <property type="match status" value="1"/>
</dbReference>
<dbReference type="PROSITE" id="PS51257">
    <property type="entry name" value="PROKAR_LIPOPROTEIN"/>
    <property type="match status" value="1"/>
</dbReference>
<dbReference type="InterPro" id="IPR051532">
    <property type="entry name" value="Ester_Hydrolysis_Enzymes"/>
</dbReference>
<dbReference type="Gene3D" id="3.40.50.1110">
    <property type="entry name" value="SGNH hydrolase"/>
    <property type="match status" value="1"/>
</dbReference>
<keyword evidence="3" id="KW-1185">Reference proteome</keyword>
<accession>A0A081G4A8</accession>
<dbReference type="Pfam" id="PF13472">
    <property type="entry name" value="Lipase_GDSL_2"/>
    <property type="match status" value="1"/>
</dbReference>
<name>A0A081G4A8_9GAMM</name>
<dbReference type="SUPFAM" id="SSF52266">
    <property type="entry name" value="SGNH hydrolase"/>
    <property type="match status" value="1"/>
</dbReference>
<proteinExistence type="predicted"/>
<dbReference type="EMBL" id="JMQN01000007">
    <property type="protein sequence ID" value="KEA65613.1"/>
    <property type="molecule type" value="Genomic_DNA"/>
</dbReference>
<reference evidence="2 3" key="1">
    <citation type="submission" date="2014-04" db="EMBL/GenBank/DDBJ databases">
        <title>Marinobacterium kochiensis sp. nov., isolated from sediment sample collected from Kochi backwaters in Kerala, India.</title>
        <authorList>
            <person name="Singh A."/>
            <person name="Pinnaka A.K."/>
        </authorList>
    </citation>
    <scope>NUCLEOTIDE SEQUENCE [LARGE SCALE GENOMIC DNA]</scope>
    <source>
        <strain evidence="2 3">AK27</strain>
    </source>
</reference>
<organism evidence="2 3">
    <name type="scientific">Marinobacterium lacunae</name>
    <dbReference type="NCBI Taxonomy" id="1232683"/>
    <lineage>
        <taxon>Bacteria</taxon>
        <taxon>Pseudomonadati</taxon>
        <taxon>Pseudomonadota</taxon>
        <taxon>Gammaproteobacteria</taxon>
        <taxon>Oceanospirillales</taxon>
        <taxon>Oceanospirillaceae</taxon>
        <taxon>Marinobacterium</taxon>
    </lineage>
</organism>
<evidence type="ECO:0000259" key="1">
    <source>
        <dbReference type="Pfam" id="PF13472"/>
    </source>
</evidence>
<dbReference type="InterPro" id="IPR013830">
    <property type="entry name" value="SGNH_hydro"/>
</dbReference>
<protein>
    <submittedName>
        <fullName evidence="2">Lipolytic enzyme, G-D-S-L</fullName>
    </submittedName>
</protein>
<dbReference type="STRING" id="1232683.ADIMK_0135"/>
<dbReference type="GO" id="GO:0004622">
    <property type="term" value="F:phosphatidylcholine lysophospholipase activity"/>
    <property type="evidence" value="ECO:0007669"/>
    <property type="project" value="TreeGrafter"/>
</dbReference>
<dbReference type="PATRIC" id="fig|1232683.4.peg.132"/>
<dbReference type="PANTHER" id="PTHR30383">
    <property type="entry name" value="THIOESTERASE 1/PROTEASE 1/LYSOPHOSPHOLIPASE L1"/>
    <property type="match status" value="1"/>
</dbReference>
<dbReference type="RefSeq" id="WP_036182439.1">
    <property type="nucleotide sequence ID" value="NZ_JMQN01000007.1"/>
</dbReference>
<sequence length="202" mass="22067">MIRRIFVTAMMVVAVLLQGCGSDKLTPLADGAAILAFGDSLTKGYGVDEAQSYPSVLAHRTGYTVINAGVYGEITAQGVERLGPILEREQPQLLILLEGGNDILRGIDPAETKNNLARMIELARNQGVEVILVGVPHKNLFSSYAPFYGELAEDYQLPFADSIVADLLRNPKYKSDQVHFNAAGYRRLAESLEFLLREEGAL</sequence>
<evidence type="ECO:0000313" key="2">
    <source>
        <dbReference type="EMBL" id="KEA65613.1"/>
    </source>
</evidence>
<dbReference type="Proteomes" id="UP000028252">
    <property type="component" value="Unassembled WGS sequence"/>
</dbReference>
<evidence type="ECO:0000313" key="3">
    <source>
        <dbReference type="Proteomes" id="UP000028252"/>
    </source>
</evidence>
<gene>
    <name evidence="2" type="ORF">ADIMK_0135</name>
</gene>